<reference evidence="2 3" key="1">
    <citation type="submission" date="2018-04" db="EMBL/GenBank/DDBJ databases">
        <title>The genome of golden apple snail Pomacea canaliculata provides insight into stress tolerance and invasive adaptation.</title>
        <authorList>
            <person name="Liu C."/>
            <person name="Liu B."/>
            <person name="Ren Y."/>
            <person name="Zhang Y."/>
            <person name="Wang H."/>
            <person name="Li S."/>
            <person name="Jiang F."/>
            <person name="Yin L."/>
            <person name="Zhang G."/>
            <person name="Qian W."/>
            <person name="Fan W."/>
        </authorList>
    </citation>
    <scope>NUCLEOTIDE SEQUENCE [LARGE SCALE GENOMIC DNA]</scope>
    <source>
        <strain evidence="2">SZHN2017</strain>
        <tissue evidence="2">Muscle</tissue>
    </source>
</reference>
<dbReference type="AlphaFoldDB" id="A0A2T7PWK8"/>
<keyword evidence="1" id="KW-0732">Signal</keyword>
<feature type="chain" id="PRO_5015680987" evidence="1">
    <location>
        <begin position="23"/>
        <end position="171"/>
    </location>
</feature>
<feature type="signal peptide" evidence="1">
    <location>
        <begin position="1"/>
        <end position="22"/>
    </location>
</feature>
<evidence type="ECO:0000313" key="3">
    <source>
        <dbReference type="Proteomes" id="UP000245119"/>
    </source>
</evidence>
<accession>A0A2T7PWK8</accession>
<organism evidence="2 3">
    <name type="scientific">Pomacea canaliculata</name>
    <name type="common">Golden apple snail</name>
    <dbReference type="NCBI Taxonomy" id="400727"/>
    <lineage>
        <taxon>Eukaryota</taxon>
        <taxon>Metazoa</taxon>
        <taxon>Spiralia</taxon>
        <taxon>Lophotrochozoa</taxon>
        <taxon>Mollusca</taxon>
        <taxon>Gastropoda</taxon>
        <taxon>Caenogastropoda</taxon>
        <taxon>Architaenioglossa</taxon>
        <taxon>Ampullarioidea</taxon>
        <taxon>Ampullariidae</taxon>
        <taxon>Pomacea</taxon>
    </lineage>
</organism>
<comment type="caution">
    <text evidence="2">The sequence shown here is derived from an EMBL/GenBank/DDBJ whole genome shotgun (WGS) entry which is preliminary data.</text>
</comment>
<dbReference type="EMBL" id="PZQS01000001">
    <property type="protein sequence ID" value="PVD37803.1"/>
    <property type="molecule type" value="Genomic_DNA"/>
</dbReference>
<name>A0A2T7PWK8_POMCA</name>
<evidence type="ECO:0000313" key="2">
    <source>
        <dbReference type="EMBL" id="PVD37803.1"/>
    </source>
</evidence>
<evidence type="ECO:0000256" key="1">
    <source>
        <dbReference type="SAM" id="SignalP"/>
    </source>
</evidence>
<keyword evidence="3" id="KW-1185">Reference proteome</keyword>
<proteinExistence type="predicted"/>
<dbReference type="Proteomes" id="UP000245119">
    <property type="component" value="Linkage Group LG1"/>
</dbReference>
<sequence length="171" mass="19046">MDRRLLAAVVIVTMLSSILVLSHPQSREERGYPPGQGVCQAPGKVPGSTPGGSNFIPSRVIGLILNERCQEWRRLNRRPPAFCVNAAATGAAATAKVSDTTLCDNYRQYWGLVSDDERRRDHDNVRRKHGSWDYVGEGYPSIIHEERGRCSELDNDLERSMSGMETTCTQV</sequence>
<protein>
    <submittedName>
        <fullName evidence="2">Uncharacterized protein</fullName>
    </submittedName>
</protein>
<gene>
    <name evidence="2" type="ORF">C0Q70_00405</name>
</gene>